<feature type="coiled-coil region" evidence="1">
    <location>
        <begin position="110"/>
        <end position="137"/>
    </location>
</feature>
<feature type="region of interest" description="Disordered" evidence="2">
    <location>
        <begin position="425"/>
        <end position="446"/>
    </location>
</feature>
<keyword evidence="1" id="KW-0175">Coiled coil</keyword>
<dbReference type="GO" id="GO:0016020">
    <property type="term" value="C:membrane"/>
    <property type="evidence" value="ECO:0007669"/>
    <property type="project" value="InterPro"/>
</dbReference>
<feature type="compositionally biased region" description="Basic residues" evidence="2">
    <location>
        <begin position="377"/>
        <end position="387"/>
    </location>
</feature>
<proteinExistence type="predicted"/>
<evidence type="ECO:0000313" key="4">
    <source>
        <dbReference type="Proteomes" id="UP000734854"/>
    </source>
</evidence>
<dbReference type="Proteomes" id="UP000734854">
    <property type="component" value="Unassembled WGS sequence"/>
</dbReference>
<feature type="region of interest" description="Disordered" evidence="2">
    <location>
        <begin position="364"/>
        <end position="403"/>
    </location>
</feature>
<reference evidence="3 4" key="1">
    <citation type="submission" date="2020-08" db="EMBL/GenBank/DDBJ databases">
        <title>Plant Genome Project.</title>
        <authorList>
            <person name="Zhang R.-G."/>
        </authorList>
    </citation>
    <scope>NUCLEOTIDE SEQUENCE [LARGE SCALE GENOMIC DNA]</scope>
    <source>
        <tissue evidence="3">Rhizome</tissue>
    </source>
</reference>
<name>A0A8J5FLL2_ZINOF</name>
<evidence type="ECO:0000313" key="3">
    <source>
        <dbReference type="EMBL" id="KAG6489458.1"/>
    </source>
</evidence>
<sequence>MAAFPPGFLLFRNPSATLYIARVAPRGLGLAKRARLVPADRRPKKYVVLSASHEEPHLDIELEKDDDDVNKNSGFSQEQWKEALNRFKVEALKVKAVSEKAYAVYSKKIMEMLTDKAEKLKIQADRAQKDLSILAQDMSKEGQEYLSATEKNYPDLIKEITEAYASRDKTTAIYSIREFYLGIPYVIFSSRVLKTMETKSYAGCFLSIGGFLYFMLTGSIPAIRFGVILGSAILALSVSSMRSWKNGKATPLLLIGQTAWPVTNRNKKFPLKMLMPCDLKSKPSVTILTLASIPIDFKSLLVFEGKEIHYPTASLPVPVVQWNGVGNGGSAAAADQMKRRPTEAGQITAIATVAQSRGRVEVEVRQWRPQQGDRRSRNSRRRRRRRAGLTLSSGVDSGSGVERKRLGEEANPAALAQPAALTLATVATARRERRPRGRGGMDLGHE</sequence>
<dbReference type="EMBL" id="JACMSC010000014">
    <property type="protein sequence ID" value="KAG6489458.1"/>
    <property type="molecule type" value="Genomic_DNA"/>
</dbReference>
<gene>
    <name evidence="3" type="ORF">ZIOFF_050727</name>
</gene>
<dbReference type="Pfam" id="PF03647">
    <property type="entry name" value="Tmemb_14"/>
    <property type="match status" value="1"/>
</dbReference>
<dbReference type="AlphaFoldDB" id="A0A8J5FLL2"/>
<organism evidence="3 4">
    <name type="scientific">Zingiber officinale</name>
    <name type="common">Ginger</name>
    <name type="synonym">Amomum zingiber</name>
    <dbReference type="NCBI Taxonomy" id="94328"/>
    <lineage>
        <taxon>Eukaryota</taxon>
        <taxon>Viridiplantae</taxon>
        <taxon>Streptophyta</taxon>
        <taxon>Embryophyta</taxon>
        <taxon>Tracheophyta</taxon>
        <taxon>Spermatophyta</taxon>
        <taxon>Magnoliopsida</taxon>
        <taxon>Liliopsida</taxon>
        <taxon>Zingiberales</taxon>
        <taxon>Zingiberaceae</taxon>
        <taxon>Zingiber</taxon>
    </lineage>
</organism>
<dbReference type="InterPro" id="IPR005349">
    <property type="entry name" value="TMEM14"/>
</dbReference>
<evidence type="ECO:0000256" key="1">
    <source>
        <dbReference type="SAM" id="Coils"/>
    </source>
</evidence>
<keyword evidence="4" id="KW-1185">Reference proteome</keyword>
<evidence type="ECO:0000256" key="2">
    <source>
        <dbReference type="SAM" id="MobiDB-lite"/>
    </source>
</evidence>
<accession>A0A8J5FLL2</accession>
<protein>
    <submittedName>
        <fullName evidence="3">Uncharacterized protein</fullName>
    </submittedName>
</protein>
<feature type="compositionally biased region" description="Basic and acidic residues" evidence="2">
    <location>
        <begin position="364"/>
        <end position="376"/>
    </location>
</feature>
<comment type="caution">
    <text evidence="3">The sequence shown here is derived from an EMBL/GenBank/DDBJ whole genome shotgun (WGS) entry which is preliminary data.</text>
</comment>